<accession>A0ABQ9ICZ5</accession>
<dbReference type="EMBL" id="JARBHB010000002">
    <property type="protein sequence ID" value="KAJ8894544.1"/>
    <property type="molecule type" value="Genomic_DNA"/>
</dbReference>
<reference evidence="1 2" key="1">
    <citation type="submission" date="2023-02" db="EMBL/GenBank/DDBJ databases">
        <title>LHISI_Scaffold_Assembly.</title>
        <authorList>
            <person name="Stuart O.P."/>
            <person name="Cleave R."/>
            <person name="Magrath M.J.L."/>
            <person name="Mikheyev A.S."/>
        </authorList>
    </citation>
    <scope>NUCLEOTIDE SEQUENCE [LARGE SCALE GENOMIC DNA]</scope>
    <source>
        <strain evidence="1">Daus_M_001</strain>
        <tissue evidence="1">Leg muscle</tissue>
    </source>
</reference>
<proteinExistence type="predicted"/>
<dbReference type="Proteomes" id="UP001159363">
    <property type="component" value="Chromosome 2"/>
</dbReference>
<organism evidence="1 2">
    <name type="scientific">Dryococelus australis</name>
    <dbReference type="NCBI Taxonomy" id="614101"/>
    <lineage>
        <taxon>Eukaryota</taxon>
        <taxon>Metazoa</taxon>
        <taxon>Ecdysozoa</taxon>
        <taxon>Arthropoda</taxon>
        <taxon>Hexapoda</taxon>
        <taxon>Insecta</taxon>
        <taxon>Pterygota</taxon>
        <taxon>Neoptera</taxon>
        <taxon>Polyneoptera</taxon>
        <taxon>Phasmatodea</taxon>
        <taxon>Verophasmatodea</taxon>
        <taxon>Anareolatae</taxon>
        <taxon>Phasmatidae</taxon>
        <taxon>Eurycanthinae</taxon>
        <taxon>Dryococelus</taxon>
    </lineage>
</organism>
<evidence type="ECO:0000313" key="2">
    <source>
        <dbReference type="Proteomes" id="UP001159363"/>
    </source>
</evidence>
<evidence type="ECO:0000313" key="1">
    <source>
        <dbReference type="EMBL" id="KAJ8894544.1"/>
    </source>
</evidence>
<protein>
    <submittedName>
        <fullName evidence="1">Uncharacterized protein</fullName>
    </submittedName>
</protein>
<keyword evidence="2" id="KW-1185">Reference proteome</keyword>
<sequence>MPLSPDSVQGGQKFRSIRTKIRWLDQFHQSGRRAVVGKLGALATLPFSNILSHRAYTKQAIAVANVNLQEKPVATHAASHNQNWRYWLTGFLWDLMFTSLLHSSAAPHPHCFTLIGSRDDLVSHPLAGKWRSASSHPVYVYIGYELWLIVGVSGLAYTDRIDPLWPRGLSSGDEIGYGLFRLIAGNCLRRDLNPDCLSGSSSVIVQKLGSTFVLWCRIRSILPDCRLARLDRLERLCVLVFVGGACIRVG</sequence>
<gene>
    <name evidence="1" type="ORF">PR048_007201</name>
</gene>
<name>A0ABQ9ICZ5_9NEOP</name>
<comment type="caution">
    <text evidence="1">The sequence shown here is derived from an EMBL/GenBank/DDBJ whole genome shotgun (WGS) entry which is preliminary data.</text>
</comment>